<accession>X1GXI4</accession>
<comment type="caution">
    <text evidence="1">The sequence shown here is derived from an EMBL/GenBank/DDBJ whole genome shotgun (WGS) entry which is preliminary data.</text>
</comment>
<reference evidence="1" key="1">
    <citation type="journal article" date="2014" name="Front. Microbiol.">
        <title>High frequency of phylogenetically diverse reductive dehalogenase-homologous genes in deep subseafloor sedimentary metagenomes.</title>
        <authorList>
            <person name="Kawai M."/>
            <person name="Futagami T."/>
            <person name="Toyoda A."/>
            <person name="Takaki Y."/>
            <person name="Nishi S."/>
            <person name="Hori S."/>
            <person name="Arai W."/>
            <person name="Tsubouchi T."/>
            <person name="Morono Y."/>
            <person name="Uchiyama I."/>
            <person name="Ito T."/>
            <person name="Fujiyama A."/>
            <person name="Inagaki F."/>
            <person name="Takami H."/>
        </authorList>
    </citation>
    <scope>NUCLEOTIDE SEQUENCE</scope>
    <source>
        <strain evidence="1">Expedition CK06-06</strain>
    </source>
</reference>
<sequence length="39" mass="4257">MGRKKSIKELESALSLAKAKAGYDKIKDAHKKLVSSLRG</sequence>
<dbReference type="AlphaFoldDB" id="X1GXI4"/>
<organism evidence="1">
    <name type="scientific">marine sediment metagenome</name>
    <dbReference type="NCBI Taxonomy" id="412755"/>
    <lineage>
        <taxon>unclassified sequences</taxon>
        <taxon>metagenomes</taxon>
        <taxon>ecological metagenomes</taxon>
    </lineage>
</organism>
<evidence type="ECO:0000313" key="1">
    <source>
        <dbReference type="EMBL" id="GAH37728.1"/>
    </source>
</evidence>
<proteinExistence type="predicted"/>
<gene>
    <name evidence="1" type="ORF">S03H2_10791</name>
</gene>
<protein>
    <submittedName>
        <fullName evidence="1">Uncharacterized protein</fullName>
    </submittedName>
</protein>
<name>X1GXI4_9ZZZZ</name>
<dbReference type="EMBL" id="BARU01005531">
    <property type="protein sequence ID" value="GAH37728.1"/>
    <property type="molecule type" value="Genomic_DNA"/>
</dbReference>